<reference evidence="2" key="1">
    <citation type="submission" date="2022-07" db="EMBL/GenBank/DDBJ databases">
        <title>Genome Sequence of Agrocybe chaxingu.</title>
        <authorList>
            <person name="Buettner E."/>
        </authorList>
    </citation>
    <scope>NUCLEOTIDE SEQUENCE</scope>
    <source>
        <strain evidence="2">MP-N11</strain>
    </source>
</reference>
<proteinExistence type="predicted"/>
<evidence type="ECO:0000313" key="2">
    <source>
        <dbReference type="EMBL" id="KAJ3517490.1"/>
    </source>
</evidence>
<organism evidence="2 3">
    <name type="scientific">Agrocybe chaxingu</name>
    <dbReference type="NCBI Taxonomy" id="84603"/>
    <lineage>
        <taxon>Eukaryota</taxon>
        <taxon>Fungi</taxon>
        <taxon>Dikarya</taxon>
        <taxon>Basidiomycota</taxon>
        <taxon>Agaricomycotina</taxon>
        <taxon>Agaricomycetes</taxon>
        <taxon>Agaricomycetidae</taxon>
        <taxon>Agaricales</taxon>
        <taxon>Agaricineae</taxon>
        <taxon>Strophariaceae</taxon>
        <taxon>Agrocybe</taxon>
    </lineage>
</organism>
<name>A0A9W8N1T3_9AGAR</name>
<sequence>MANYQTTNEVHYAGLLVWAINSKGNRYDVQEINPHPERQQVTVRIGVHVRKPCICFHIYWRALKDPEHESVCQVSMFPANGEPASMRYRFMGRAAEQVYSTGYSNTTSGEMLRAKSTEQLYSLGPTLIATVRLDFRQLKNNLPTESILRLQTLNQRFGLRSLDDMDGGQRSVLDNELPYTTFVLEFHCANANMAHGTILAAIAGKRKRGEGSDSVGHDAEPSIIAHKRTQVTLSERMSTRNPSSCTLLHNQATLPSSEDGRAADPQPQALTSIRSKRTGSIDTVQALRAANAEEAALEKEAEKTLKEKSMRIELLRQVLAES</sequence>
<keyword evidence="3" id="KW-1185">Reference proteome</keyword>
<accession>A0A9W8N1T3</accession>
<dbReference type="EMBL" id="JANKHO010000018">
    <property type="protein sequence ID" value="KAJ3517490.1"/>
    <property type="molecule type" value="Genomic_DNA"/>
</dbReference>
<comment type="caution">
    <text evidence="2">The sequence shown here is derived from an EMBL/GenBank/DDBJ whole genome shotgun (WGS) entry which is preliminary data.</text>
</comment>
<gene>
    <name evidence="2" type="ORF">NLJ89_g483</name>
</gene>
<dbReference type="Proteomes" id="UP001148786">
    <property type="component" value="Unassembled WGS sequence"/>
</dbReference>
<evidence type="ECO:0000256" key="1">
    <source>
        <dbReference type="SAM" id="Coils"/>
    </source>
</evidence>
<protein>
    <submittedName>
        <fullName evidence="2">Uncharacterized protein</fullName>
    </submittedName>
</protein>
<keyword evidence="1" id="KW-0175">Coiled coil</keyword>
<dbReference type="AlphaFoldDB" id="A0A9W8N1T3"/>
<dbReference type="OrthoDB" id="10333264at2759"/>
<feature type="coiled-coil region" evidence="1">
    <location>
        <begin position="287"/>
        <end position="318"/>
    </location>
</feature>
<evidence type="ECO:0000313" key="3">
    <source>
        <dbReference type="Proteomes" id="UP001148786"/>
    </source>
</evidence>